<dbReference type="SUPFAM" id="SSF51905">
    <property type="entry name" value="FAD/NAD(P)-binding domain"/>
    <property type="match status" value="2"/>
</dbReference>
<dbReference type="InterPro" id="IPR036188">
    <property type="entry name" value="FAD/NAD-bd_sf"/>
</dbReference>
<dbReference type="InterPro" id="IPR020946">
    <property type="entry name" value="Flavin_mOase-like"/>
</dbReference>
<dbReference type="Pfam" id="PF00743">
    <property type="entry name" value="FMO-like"/>
    <property type="match status" value="2"/>
</dbReference>
<evidence type="ECO:0000313" key="5">
    <source>
        <dbReference type="EMBL" id="KAH3681027.1"/>
    </source>
</evidence>
<evidence type="ECO:0000256" key="4">
    <source>
        <dbReference type="ARBA" id="ARBA00023002"/>
    </source>
</evidence>
<evidence type="ECO:0000256" key="2">
    <source>
        <dbReference type="ARBA" id="ARBA00022630"/>
    </source>
</evidence>
<reference evidence="5" key="1">
    <citation type="journal article" date="2021" name="Open Biol.">
        <title>Shared evolutionary footprints suggest mitochondrial oxidative damage underlies multiple complex I losses in fungi.</title>
        <authorList>
            <person name="Schikora-Tamarit M.A."/>
            <person name="Marcet-Houben M."/>
            <person name="Nosek J."/>
            <person name="Gabaldon T."/>
        </authorList>
    </citation>
    <scope>NUCLEOTIDE SEQUENCE</scope>
    <source>
        <strain evidence="5">CBS6341</strain>
    </source>
</reference>
<keyword evidence="4" id="KW-0560">Oxidoreductase</keyword>
<dbReference type="Gene3D" id="3.50.50.60">
    <property type="entry name" value="FAD/NAD(P)-binding domain"/>
    <property type="match status" value="2"/>
</dbReference>
<dbReference type="PANTHER" id="PTHR23023">
    <property type="entry name" value="DIMETHYLANILINE MONOOXYGENASE"/>
    <property type="match status" value="1"/>
</dbReference>
<evidence type="ECO:0000256" key="3">
    <source>
        <dbReference type="ARBA" id="ARBA00022827"/>
    </source>
</evidence>
<dbReference type="OrthoDB" id="66881at2759"/>
<keyword evidence="6" id="KW-1185">Reference proteome</keyword>
<reference evidence="5" key="2">
    <citation type="submission" date="2021-01" db="EMBL/GenBank/DDBJ databases">
        <authorList>
            <person name="Schikora-Tamarit M.A."/>
        </authorList>
    </citation>
    <scope>NUCLEOTIDE SEQUENCE</scope>
    <source>
        <strain evidence="5">CBS6341</strain>
    </source>
</reference>
<accession>A0A9P8Q0L3</accession>
<dbReference type="GO" id="GO:0050660">
    <property type="term" value="F:flavin adenine dinucleotide binding"/>
    <property type="evidence" value="ECO:0007669"/>
    <property type="project" value="InterPro"/>
</dbReference>
<name>A0A9P8Q0L3_9ASCO</name>
<sequence length="500" mass="56501">MTKNFDISSVAIVGGGPGGLVTLNELLNTSIDGTSYINSTIPKDFKPKFNKITLFEQKDQIGGVWGTEIDKKDEIDNDFLQNGNGYSVDKINPKKDLPKDLNSENNFEKPLIIDKIQSIGKDWKISAVYPHLYTNVAKRFMRFSSIPHEEDPETEIKPLIKHEQVTSTLKSFSENNNLSKHIRLSTEVINLEKIGSKWEITLKKTEGSKEYWYKEQYDGVIIANGHYSVPYIPQIPGLNTTSINIVHSKSYRDADEFKDKNVVVVGTSLSGIDIIQYIKPIVKTLRVSRSSGKQEIFPWLTRAAESVENIPRIKSIEDNKVVLENGETLDDVDIILFATGYHWSYPFLQSGLIQVTKDGVESSTNSSRIKGLYQNIFTINDPSLAFVGITLTSLKFHTLEVAAIAIASAWSNVTNLPSTKEQLEWESKRLEETGDGAIFHYYPYDTVNSTWVSDVWKLGILKNRQHPLNDEDINDLTQALEKAEEVFYKFVNGELTNESF</sequence>
<protein>
    <recommendedName>
        <fullName evidence="7">FAD/NAD(P)-binding domain-containing protein</fullName>
    </recommendedName>
</protein>
<comment type="similarity">
    <text evidence="1">Belongs to the FMO family.</text>
</comment>
<keyword evidence="3" id="KW-0274">FAD</keyword>
<proteinExistence type="inferred from homology"/>
<dbReference type="InterPro" id="IPR050346">
    <property type="entry name" value="FMO-like"/>
</dbReference>
<keyword evidence="2" id="KW-0285">Flavoprotein</keyword>
<evidence type="ECO:0000313" key="6">
    <source>
        <dbReference type="Proteomes" id="UP000769528"/>
    </source>
</evidence>
<evidence type="ECO:0000256" key="1">
    <source>
        <dbReference type="ARBA" id="ARBA00009183"/>
    </source>
</evidence>
<dbReference type="GO" id="GO:0004499">
    <property type="term" value="F:N,N-dimethylaniline monooxygenase activity"/>
    <property type="evidence" value="ECO:0007669"/>
    <property type="project" value="InterPro"/>
</dbReference>
<dbReference type="AlphaFoldDB" id="A0A9P8Q0L3"/>
<evidence type="ECO:0008006" key="7">
    <source>
        <dbReference type="Google" id="ProtNLM"/>
    </source>
</evidence>
<dbReference type="GO" id="GO:0050661">
    <property type="term" value="F:NADP binding"/>
    <property type="evidence" value="ECO:0007669"/>
    <property type="project" value="InterPro"/>
</dbReference>
<dbReference type="EMBL" id="JAEUBF010000002">
    <property type="protein sequence ID" value="KAH3681027.1"/>
    <property type="molecule type" value="Genomic_DNA"/>
</dbReference>
<gene>
    <name evidence="5" type="ORF">WICMUC_000008</name>
</gene>
<organism evidence="5 6">
    <name type="scientific">Wickerhamomyces mucosus</name>
    <dbReference type="NCBI Taxonomy" id="1378264"/>
    <lineage>
        <taxon>Eukaryota</taxon>
        <taxon>Fungi</taxon>
        <taxon>Dikarya</taxon>
        <taxon>Ascomycota</taxon>
        <taxon>Saccharomycotina</taxon>
        <taxon>Saccharomycetes</taxon>
        <taxon>Phaffomycetales</taxon>
        <taxon>Wickerhamomycetaceae</taxon>
        <taxon>Wickerhamomyces</taxon>
    </lineage>
</organism>
<comment type="caution">
    <text evidence="5">The sequence shown here is derived from an EMBL/GenBank/DDBJ whole genome shotgun (WGS) entry which is preliminary data.</text>
</comment>
<dbReference type="Proteomes" id="UP000769528">
    <property type="component" value="Unassembled WGS sequence"/>
</dbReference>